<keyword evidence="3 5" id="KW-0732">Signal</keyword>
<dbReference type="CDD" id="cd13690">
    <property type="entry name" value="PBP2_GluB"/>
    <property type="match status" value="1"/>
</dbReference>
<evidence type="ECO:0000259" key="6">
    <source>
        <dbReference type="SMART" id="SM00062"/>
    </source>
</evidence>
<evidence type="ECO:0000313" key="8">
    <source>
        <dbReference type="Proteomes" id="UP001595872"/>
    </source>
</evidence>
<feature type="chain" id="PRO_5046006483" evidence="5">
    <location>
        <begin position="22"/>
        <end position="281"/>
    </location>
</feature>
<feature type="signal peptide" evidence="5">
    <location>
        <begin position="1"/>
        <end position="21"/>
    </location>
</feature>
<evidence type="ECO:0000256" key="2">
    <source>
        <dbReference type="ARBA" id="ARBA00022448"/>
    </source>
</evidence>
<keyword evidence="2" id="KW-0813">Transport</keyword>
<dbReference type="Gene3D" id="3.40.190.10">
    <property type="entry name" value="Periplasmic binding protein-like II"/>
    <property type="match status" value="2"/>
</dbReference>
<dbReference type="PROSITE" id="PS51257">
    <property type="entry name" value="PROKAR_LIPOPROTEIN"/>
    <property type="match status" value="1"/>
</dbReference>
<reference evidence="8" key="1">
    <citation type="journal article" date="2019" name="Int. J. Syst. Evol. Microbiol.">
        <title>The Global Catalogue of Microorganisms (GCM) 10K type strain sequencing project: providing services to taxonomists for standard genome sequencing and annotation.</title>
        <authorList>
            <consortium name="The Broad Institute Genomics Platform"/>
            <consortium name="The Broad Institute Genome Sequencing Center for Infectious Disease"/>
            <person name="Wu L."/>
            <person name="Ma J."/>
        </authorList>
    </citation>
    <scope>NUCLEOTIDE SEQUENCE [LARGE SCALE GENOMIC DNA]</scope>
    <source>
        <strain evidence="8">KLKA75</strain>
    </source>
</reference>
<dbReference type="Pfam" id="PF00497">
    <property type="entry name" value="SBP_bac_3"/>
    <property type="match status" value="1"/>
</dbReference>
<feature type="domain" description="Solute-binding protein family 3/N-terminal" evidence="6">
    <location>
        <begin position="39"/>
        <end position="266"/>
    </location>
</feature>
<sequence length="281" mass="29415">MMRARRFGAAALAVAASAALAAACGIAGASESSVAHKGKLVIGVNKDQPGLGQQQSDGSYQGFDIDVARQLAAFMGVRDVEFRAITSANRETMLRDGSVDLVVGSYSITPERKTKVAFAGPYYVAHQSILVRASDGGRVRSVHDLAGRKVCRVPGSVSYPRVTKERGVAAVPVNASGYKDCLDGLTSGRLDAVSTDDLILAGLFAQNVQAGGPALRLVNAPFSDEPYGVGIKQGDVDGCEAVNKAITRMYQQGIPTRLLQSRFGASGLAYTGTVPQFEGCE</sequence>
<dbReference type="PROSITE" id="PS01039">
    <property type="entry name" value="SBP_BACTERIAL_3"/>
    <property type="match status" value="1"/>
</dbReference>
<evidence type="ECO:0000256" key="5">
    <source>
        <dbReference type="SAM" id="SignalP"/>
    </source>
</evidence>
<evidence type="ECO:0000256" key="4">
    <source>
        <dbReference type="RuleBase" id="RU003744"/>
    </source>
</evidence>
<organism evidence="7 8">
    <name type="scientific">Actinomadura gamaensis</name>
    <dbReference type="NCBI Taxonomy" id="1763541"/>
    <lineage>
        <taxon>Bacteria</taxon>
        <taxon>Bacillati</taxon>
        <taxon>Actinomycetota</taxon>
        <taxon>Actinomycetes</taxon>
        <taxon>Streptosporangiales</taxon>
        <taxon>Thermomonosporaceae</taxon>
        <taxon>Actinomadura</taxon>
    </lineage>
</organism>
<dbReference type="SMART" id="SM00062">
    <property type="entry name" value="PBPb"/>
    <property type="match status" value="1"/>
</dbReference>
<dbReference type="Proteomes" id="UP001595872">
    <property type="component" value="Unassembled WGS sequence"/>
</dbReference>
<comment type="caution">
    <text evidence="7">The sequence shown here is derived from an EMBL/GenBank/DDBJ whole genome shotgun (WGS) entry which is preliminary data.</text>
</comment>
<dbReference type="InterPro" id="IPR018313">
    <property type="entry name" value="SBP_3_CS"/>
</dbReference>
<dbReference type="RefSeq" id="WP_378252016.1">
    <property type="nucleotide sequence ID" value="NZ_JBHSIT010000001.1"/>
</dbReference>
<evidence type="ECO:0000313" key="7">
    <source>
        <dbReference type="EMBL" id="MFC4906306.1"/>
    </source>
</evidence>
<dbReference type="EMBL" id="JBHSIT010000001">
    <property type="protein sequence ID" value="MFC4906306.1"/>
    <property type="molecule type" value="Genomic_DNA"/>
</dbReference>
<accession>A0ABV9TSB8</accession>
<protein>
    <submittedName>
        <fullName evidence="7">Glutamate ABC transporter substrate-binding protein</fullName>
    </submittedName>
</protein>
<evidence type="ECO:0000256" key="3">
    <source>
        <dbReference type="ARBA" id="ARBA00022729"/>
    </source>
</evidence>
<dbReference type="InterPro" id="IPR001638">
    <property type="entry name" value="Solute-binding_3/MltF_N"/>
</dbReference>
<dbReference type="SUPFAM" id="SSF53850">
    <property type="entry name" value="Periplasmic binding protein-like II"/>
    <property type="match status" value="1"/>
</dbReference>
<gene>
    <name evidence="7" type="ORF">ACFPCY_03165</name>
</gene>
<dbReference type="PANTHER" id="PTHR30085:SF6">
    <property type="entry name" value="ABC TRANSPORTER GLUTAMINE-BINDING PROTEIN GLNH"/>
    <property type="match status" value="1"/>
</dbReference>
<comment type="similarity">
    <text evidence="1 4">Belongs to the bacterial solute-binding protein 3 family.</text>
</comment>
<keyword evidence="8" id="KW-1185">Reference proteome</keyword>
<dbReference type="InterPro" id="IPR051455">
    <property type="entry name" value="Bact_solute-bind_prot3"/>
</dbReference>
<dbReference type="PANTHER" id="PTHR30085">
    <property type="entry name" value="AMINO ACID ABC TRANSPORTER PERMEASE"/>
    <property type="match status" value="1"/>
</dbReference>
<evidence type="ECO:0000256" key="1">
    <source>
        <dbReference type="ARBA" id="ARBA00010333"/>
    </source>
</evidence>
<name>A0ABV9TSB8_9ACTN</name>
<proteinExistence type="inferred from homology"/>